<dbReference type="PANTHER" id="PTHR12461">
    <property type="entry name" value="HYPOXIA-INDUCIBLE FACTOR 1 ALPHA INHIBITOR-RELATED"/>
    <property type="match status" value="1"/>
</dbReference>
<dbReference type="SUPFAM" id="SSF51197">
    <property type="entry name" value="Clavaminate synthase-like"/>
    <property type="match status" value="1"/>
</dbReference>
<dbReference type="Pfam" id="PF13621">
    <property type="entry name" value="Cupin_8"/>
    <property type="match status" value="1"/>
</dbReference>
<dbReference type="InterPro" id="IPR041667">
    <property type="entry name" value="Cupin_8"/>
</dbReference>
<name>A0A8H5HYJ7_9AGAR</name>
<sequence>MSWQAEYLDILKNDFLDRSCLNTIRRFQSSYELRIHCETELLGCGLKTFSSLLETLECPVVHVLDDLLSSAYQKMSSQGTAESCWPRLYTDASIIRSLACLDASTAQAAIATLDRAIIVAGAIGVGRLDLTLSLIRRTQVEFLTISPFKPMATLPSLSPISIHLPTSCHNIPIIDPAPSFTSFQQNAYRLPFMLRQYARSWPALNAHSWASAAYLRSVAGPARIVPVEVGADYRAHDWTQQLIKWDEFLAFLDLNDQLHTTPPPNNNKVLYLAQHNLLIQFPDLSRDIIIPDYVYSCPPPLEDFPQYRPPGNDEQLVINAWLGPQGTISPAHTDPYYNLYVQVVGRKTVWLAPPSISAYMYTFGPQTVQDANPASNKTEPSMSNTSQLDVFTLSPDDTHTYPQFWEHVFPQAMSTTLGAGDALFIPPGWWHAMRAEDTSFSVSMWF</sequence>
<accession>A0A8H5HYJ7</accession>
<gene>
    <name evidence="2" type="ORF">D9757_001829</name>
</gene>
<dbReference type="SMART" id="SM00558">
    <property type="entry name" value="JmjC"/>
    <property type="match status" value="1"/>
</dbReference>
<dbReference type="OrthoDB" id="47172at2759"/>
<dbReference type="EMBL" id="JAACJN010000008">
    <property type="protein sequence ID" value="KAF5391744.1"/>
    <property type="molecule type" value="Genomic_DNA"/>
</dbReference>
<dbReference type="InterPro" id="IPR003347">
    <property type="entry name" value="JmjC_dom"/>
</dbReference>
<evidence type="ECO:0000313" key="3">
    <source>
        <dbReference type="Proteomes" id="UP000518752"/>
    </source>
</evidence>
<protein>
    <recommendedName>
        <fullName evidence="1">JmjC domain-containing protein</fullName>
    </recommendedName>
</protein>
<evidence type="ECO:0000313" key="2">
    <source>
        <dbReference type="EMBL" id="KAF5391744.1"/>
    </source>
</evidence>
<proteinExistence type="predicted"/>
<dbReference type="AlphaFoldDB" id="A0A8H5HYJ7"/>
<keyword evidence="3" id="KW-1185">Reference proteome</keyword>
<dbReference type="Proteomes" id="UP000518752">
    <property type="component" value="Unassembled WGS sequence"/>
</dbReference>
<reference evidence="2 3" key="1">
    <citation type="journal article" date="2020" name="ISME J.">
        <title>Uncovering the hidden diversity of litter-decomposition mechanisms in mushroom-forming fungi.</title>
        <authorList>
            <person name="Floudas D."/>
            <person name="Bentzer J."/>
            <person name="Ahren D."/>
            <person name="Johansson T."/>
            <person name="Persson P."/>
            <person name="Tunlid A."/>
        </authorList>
    </citation>
    <scope>NUCLEOTIDE SEQUENCE [LARGE SCALE GENOMIC DNA]</scope>
    <source>
        <strain evidence="2 3">CBS 406.79</strain>
    </source>
</reference>
<feature type="domain" description="JmjC" evidence="1">
    <location>
        <begin position="270"/>
        <end position="446"/>
    </location>
</feature>
<dbReference type="PANTHER" id="PTHR12461:SF94">
    <property type="entry name" value="JMJC DOMAIN-CONTAINING PROTEIN"/>
    <property type="match status" value="1"/>
</dbReference>
<dbReference type="PROSITE" id="PS51184">
    <property type="entry name" value="JMJC"/>
    <property type="match status" value="1"/>
</dbReference>
<dbReference type="Gene3D" id="2.60.120.650">
    <property type="entry name" value="Cupin"/>
    <property type="match status" value="1"/>
</dbReference>
<organism evidence="2 3">
    <name type="scientific">Collybiopsis confluens</name>
    <dbReference type="NCBI Taxonomy" id="2823264"/>
    <lineage>
        <taxon>Eukaryota</taxon>
        <taxon>Fungi</taxon>
        <taxon>Dikarya</taxon>
        <taxon>Basidiomycota</taxon>
        <taxon>Agaricomycotina</taxon>
        <taxon>Agaricomycetes</taxon>
        <taxon>Agaricomycetidae</taxon>
        <taxon>Agaricales</taxon>
        <taxon>Marasmiineae</taxon>
        <taxon>Omphalotaceae</taxon>
        <taxon>Collybiopsis</taxon>
    </lineage>
</organism>
<comment type="caution">
    <text evidence="2">The sequence shown here is derived from an EMBL/GenBank/DDBJ whole genome shotgun (WGS) entry which is preliminary data.</text>
</comment>
<evidence type="ECO:0000259" key="1">
    <source>
        <dbReference type="PROSITE" id="PS51184"/>
    </source>
</evidence>
<dbReference type="CDD" id="cd02208">
    <property type="entry name" value="cupin_RmlC-like"/>
    <property type="match status" value="1"/>
</dbReference>